<evidence type="ECO:0000256" key="2">
    <source>
        <dbReference type="ARBA" id="ARBA00023239"/>
    </source>
</evidence>
<dbReference type="Gene3D" id="1.10.12.10">
    <property type="entry name" value="Lyase 2-enoyl-coa Hydratase, Chain A, domain 2"/>
    <property type="match status" value="1"/>
</dbReference>
<name>A0A9W8CGZ2_9FUNG</name>
<proteinExistence type="inferred from homology"/>
<dbReference type="AlphaFoldDB" id="A0A9W8CGZ2"/>
<dbReference type="PANTHER" id="PTHR11941">
    <property type="entry name" value="ENOYL-COA HYDRATASE-RELATED"/>
    <property type="match status" value="1"/>
</dbReference>
<dbReference type="PANTHER" id="PTHR11941:SF171">
    <property type="entry name" value="SD19268P"/>
    <property type="match status" value="1"/>
</dbReference>
<dbReference type="Pfam" id="PF00378">
    <property type="entry name" value="ECH_1"/>
    <property type="match status" value="1"/>
</dbReference>
<dbReference type="SUPFAM" id="SSF52096">
    <property type="entry name" value="ClpP/crotonase"/>
    <property type="match status" value="1"/>
</dbReference>
<sequence>MIVRALFRRNIISHVSAVRLARWVSTETTSKEVILTRHSGNDKGIITLTLNRPRAKNALSRSLVGEFRRALEEIRGDKETRVVVLRSSVPGVFCAGADLKERVTMTASEVEHFLYIMKTAFKELEGLPQPTIAALDGAALGGGFELSLCCDLRVAGPRAILGLPETSLAIIPGAGGTLRLTKLIGPSRTKALVFTAQRFGPYPALSMGIVNDVAETAECLDDKDTGDQGLGYERAMQWARQILPNGPVAVRMAKRAIDHASTADPNSGLDIEQLCYAQVIPTEDRLEGLRAFKEKRKPVYKGF</sequence>
<dbReference type="GO" id="GO:0016836">
    <property type="term" value="F:hydro-lyase activity"/>
    <property type="evidence" value="ECO:0007669"/>
    <property type="project" value="UniProtKB-ARBA"/>
</dbReference>
<evidence type="ECO:0000256" key="3">
    <source>
        <dbReference type="RuleBase" id="RU003707"/>
    </source>
</evidence>
<dbReference type="Proteomes" id="UP001145021">
    <property type="component" value="Unassembled WGS sequence"/>
</dbReference>
<comment type="similarity">
    <text evidence="1 3">Belongs to the enoyl-CoA hydratase/isomerase family.</text>
</comment>
<keyword evidence="5" id="KW-1185">Reference proteome</keyword>
<comment type="caution">
    <text evidence="4">The sequence shown here is derived from an EMBL/GenBank/DDBJ whole genome shotgun (WGS) entry which is preliminary data.</text>
</comment>
<reference evidence="4" key="1">
    <citation type="submission" date="2022-07" db="EMBL/GenBank/DDBJ databases">
        <title>Phylogenomic reconstructions and comparative analyses of Kickxellomycotina fungi.</title>
        <authorList>
            <person name="Reynolds N.K."/>
            <person name="Stajich J.E."/>
            <person name="Barry K."/>
            <person name="Grigoriev I.V."/>
            <person name="Crous P."/>
            <person name="Smith M.E."/>
        </authorList>
    </citation>
    <scope>NUCLEOTIDE SEQUENCE</scope>
    <source>
        <strain evidence="4">NBRC 105413</strain>
    </source>
</reference>
<dbReference type="PROSITE" id="PS00166">
    <property type="entry name" value="ENOYL_COA_HYDRATASE"/>
    <property type="match status" value="1"/>
</dbReference>
<dbReference type="FunFam" id="1.10.12.10:FF:000001">
    <property type="entry name" value="Probable enoyl-CoA hydratase, mitochondrial"/>
    <property type="match status" value="1"/>
</dbReference>
<dbReference type="FunFam" id="3.90.226.10:FF:000009">
    <property type="entry name" value="Carnitinyl-CoA dehydratase"/>
    <property type="match status" value="1"/>
</dbReference>
<dbReference type="InterPro" id="IPR014748">
    <property type="entry name" value="Enoyl-CoA_hydra_C"/>
</dbReference>
<evidence type="ECO:0000256" key="1">
    <source>
        <dbReference type="ARBA" id="ARBA00005254"/>
    </source>
</evidence>
<keyword evidence="2" id="KW-0456">Lyase</keyword>
<protein>
    <submittedName>
        <fullName evidence="4">Uncharacterized protein</fullName>
    </submittedName>
</protein>
<evidence type="ECO:0000313" key="5">
    <source>
        <dbReference type="Proteomes" id="UP001145021"/>
    </source>
</evidence>
<dbReference type="CDD" id="cd06558">
    <property type="entry name" value="crotonase-like"/>
    <property type="match status" value="1"/>
</dbReference>
<dbReference type="Gene3D" id="3.90.226.10">
    <property type="entry name" value="2-enoyl-CoA Hydratase, Chain A, domain 1"/>
    <property type="match status" value="1"/>
</dbReference>
<accession>A0A9W8CGZ2</accession>
<dbReference type="InterPro" id="IPR001753">
    <property type="entry name" value="Enoyl-CoA_hydra/iso"/>
</dbReference>
<organism evidence="4 5">
    <name type="scientific">Coemansia asiatica</name>
    <dbReference type="NCBI Taxonomy" id="1052880"/>
    <lineage>
        <taxon>Eukaryota</taxon>
        <taxon>Fungi</taxon>
        <taxon>Fungi incertae sedis</taxon>
        <taxon>Zoopagomycota</taxon>
        <taxon>Kickxellomycotina</taxon>
        <taxon>Kickxellomycetes</taxon>
        <taxon>Kickxellales</taxon>
        <taxon>Kickxellaceae</taxon>
        <taxon>Coemansia</taxon>
    </lineage>
</organism>
<dbReference type="GO" id="GO:0005739">
    <property type="term" value="C:mitochondrion"/>
    <property type="evidence" value="ECO:0007669"/>
    <property type="project" value="TreeGrafter"/>
</dbReference>
<dbReference type="EMBL" id="JANBOH010000538">
    <property type="protein sequence ID" value="KAJ1641959.1"/>
    <property type="molecule type" value="Genomic_DNA"/>
</dbReference>
<dbReference type="InterPro" id="IPR018376">
    <property type="entry name" value="Enoyl-CoA_hyd/isom_CS"/>
</dbReference>
<evidence type="ECO:0000313" key="4">
    <source>
        <dbReference type="EMBL" id="KAJ1641959.1"/>
    </source>
</evidence>
<gene>
    <name evidence="4" type="ORF">LPJ64_006146</name>
</gene>
<dbReference type="GO" id="GO:0006635">
    <property type="term" value="P:fatty acid beta-oxidation"/>
    <property type="evidence" value="ECO:0007669"/>
    <property type="project" value="TreeGrafter"/>
</dbReference>
<dbReference type="InterPro" id="IPR029045">
    <property type="entry name" value="ClpP/crotonase-like_dom_sf"/>
</dbReference>